<gene>
    <name evidence="2" type="ORF">H9751_12135</name>
</gene>
<sequence length="158" mass="17340">MNDTNTGAGTGAAGIGVGVSSARVARLTRAHRGGAALPETFVIEAERLLERSRWEPELDGELTWAYRGALRAAGAIIQHARKKRRRLPAGSAWSRVRVLSDEFGDWCDVFERHARFVARVEMGLEAGLTREVVTEVYQDACEFLDEVRGAVGYLPEVA</sequence>
<reference evidence="2" key="2">
    <citation type="submission" date="2021-04" db="EMBL/GenBank/DDBJ databases">
        <authorList>
            <person name="Gilroy R."/>
        </authorList>
    </citation>
    <scope>NUCLEOTIDE SEQUENCE</scope>
    <source>
        <strain evidence="2">ChiHjej13B12-4958</strain>
    </source>
</reference>
<dbReference type="AlphaFoldDB" id="A0A9D2QGP9"/>
<comment type="caution">
    <text evidence="2">The sequence shown here is derived from an EMBL/GenBank/DDBJ whole genome shotgun (WGS) entry which is preliminary data.</text>
</comment>
<reference evidence="2" key="1">
    <citation type="journal article" date="2021" name="PeerJ">
        <title>Extensive microbial diversity within the chicken gut microbiome revealed by metagenomics and culture.</title>
        <authorList>
            <person name="Gilroy R."/>
            <person name="Ravi A."/>
            <person name="Getino M."/>
            <person name="Pursley I."/>
            <person name="Horton D.L."/>
            <person name="Alikhan N.F."/>
            <person name="Baker D."/>
            <person name="Gharbi K."/>
            <person name="Hall N."/>
            <person name="Watson M."/>
            <person name="Adriaenssens E.M."/>
            <person name="Foster-Nyarko E."/>
            <person name="Jarju S."/>
            <person name="Secka A."/>
            <person name="Antonio M."/>
            <person name="Oren A."/>
            <person name="Chaudhuri R.R."/>
            <person name="La Ragione R."/>
            <person name="Hildebrand F."/>
            <person name="Pallen M.J."/>
        </authorList>
    </citation>
    <scope>NUCLEOTIDE SEQUENCE</scope>
    <source>
        <strain evidence="2">ChiHjej13B12-4958</strain>
    </source>
</reference>
<protein>
    <recommendedName>
        <fullName evidence="1">SAV-6107-like HEPN domain-containing protein</fullName>
    </recommendedName>
</protein>
<dbReference type="InterPro" id="IPR040891">
    <property type="entry name" value="HEPN_SAV_6107"/>
</dbReference>
<dbReference type="Pfam" id="PF18726">
    <property type="entry name" value="HEPN_SAV_6107"/>
    <property type="match status" value="1"/>
</dbReference>
<accession>A0A9D2QGP9</accession>
<organism evidence="2 3">
    <name type="scientific">Candidatus Corynebacterium faecigallinarum</name>
    <dbReference type="NCBI Taxonomy" id="2838528"/>
    <lineage>
        <taxon>Bacteria</taxon>
        <taxon>Bacillati</taxon>
        <taxon>Actinomycetota</taxon>
        <taxon>Actinomycetes</taxon>
        <taxon>Mycobacteriales</taxon>
        <taxon>Corynebacteriaceae</taxon>
        <taxon>Corynebacterium</taxon>
    </lineage>
</organism>
<feature type="domain" description="SAV-6107-like HEPN" evidence="1">
    <location>
        <begin position="64"/>
        <end position="148"/>
    </location>
</feature>
<evidence type="ECO:0000259" key="1">
    <source>
        <dbReference type="Pfam" id="PF18726"/>
    </source>
</evidence>
<evidence type="ECO:0000313" key="3">
    <source>
        <dbReference type="Proteomes" id="UP000823858"/>
    </source>
</evidence>
<evidence type="ECO:0000313" key="2">
    <source>
        <dbReference type="EMBL" id="HJC86260.1"/>
    </source>
</evidence>
<dbReference type="Proteomes" id="UP000823858">
    <property type="component" value="Unassembled WGS sequence"/>
</dbReference>
<name>A0A9D2QGP9_9CORY</name>
<dbReference type="EMBL" id="DWVP01000024">
    <property type="protein sequence ID" value="HJC86260.1"/>
    <property type="molecule type" value="Genomic_DNA"/>
</dbReference>
<proteinExistence type="predicted"/>